<evidence type="ECO:0000256" key="4">
    <source>
        <dbReference type="ARBA" id="ARBA00007030"/>
    </source>
</evidence>
<accession>A0A375HP29</accession>
<comment type="pathway">
    <text evidence="3 10">Aromatic compound metabolism; 3-phenylpropanoate degradation.</text>
</comment>
<geneLocation type="plasmid" evidence="13">
    <name>II</name>
</geneLocation>
<feature type="domain" description="Extradiol ring-cleavage dioxygenase class III enzyme subunit B" evidence="11">
    <location>
        <begin position="7"/>
        <end position="304"/>
    </location>
</feature>
<dbReference type="CDD" id="cd07365">
    <property type="entry name" value="MhpB_like"/>
    <property type="match status" value="1"/>
</dbReference>
<dbReference type="Gene3D" id="3.40.830.10">
    <property type="entry name" value="LigB-like"/>
    <property type="match status" value="1"/>
</dbReference>
<dbReference type="NCBIfam" id="NF009908">
    <property type="entry name" value="PRK13370.1-2"/>
    <property type="match status" value="1"/>
</dbReference>
<keyword evidence="7 10" id="KW-0223">Dioxygenase</keyword>
<gene>
    <name evidence="10 13" type="primary">mhpB</name>
    <name evidence="12" type="ORF">CBM2605_B140031</name>
    <name evidence="13" type="ORF">CBM2607_MP10525</name>
</gene>
<comment type="similarity">
    <text evidence="4 10">Belongs to the LigB/MhpB extradiol dioxygenase family.</text>
</comment>
<evidence type="ECO:0000313" key="14">
    <source>
        <dbReference type="Proteomes" id="UP000255168"/>
    </source>
</evidence>
<sequence length="319" mass="33816">MPIRLECLSHTPLHGYVDPAPEVVAEVERAQAAARERVRAFDPELVVVFAPDHYNGFFYDVMPPFCIGAAATAIGDFKSLAGRLSVPADLAQSLAECVMAAEIDVSLSYRMQVDHGCADALAVLTGGLDRYPVIPVFINSVAPPMATLRRARLLGDAVGRFLARTGKRVLVVGSGGISHEPPVPELAGASEEVAERLIAGRNPSPESRAARQARTVAAAQAFAAGDSHLHPLNPEWDRAFLALLASGDLTAVDGMTNDAITRDGGKSAHEIRTWVAAFGALAAYGPYRASLDFYRAIPEWIAGFATMHAEPHATLAAAA</sequence>
<evidence type="ECO:0000256" key="9">
    <source>
        <dbReference type="ARBA" id="ARBA00023004"/>
    </source>
</evidence>
<dbReference type="EMBL" id="LT984807">
    <property type="protein sequence ID" value="SPD59123.1"/>
    <property type="molecule type" value="Genomic_DNA"/>
</dbReference>
<dbReference type="AlphaFoldDB" id="A0A375HP29"/>
<dbReference type="Pfam" id="PF02900">
    <property type="entry name" value="LigB"/>
    <property type="match status" value="1"/>
</dbReference>
<keyword evidence="8 10" id="KW-0560">Oxidoreductase</keyword>
<dbReference type="InterPro" id="IPR004183">
    <property type="entry name" value="Xdiol_dOase_suB"/>
</dbReference>
<dbReference type="EC" id="1.13.11.16" evidence="10"/>
<comment type="cofactor">
    <cofactor evidence="10">
        <name>Fe(2+)</name>
        <dbReference type="ChEBI" id="CHEBI:29033"/>
    </cofactor>
</comment>
<dbReference type="InterPro" id="IPR023789">
    <property type="entry name" value="DHPP/DHXA_dioxygenase"/>
</dbReference>
<evidence type="ECO:0000256" key="5">
    <source>
        <dbReference type="ARBA" id="ARBA00011881"/>
    </source>
</evidence>
<comment type="catalytic activity">
    <reaction evidence="2 10">
        <text>3-(2,3-dihydroxyphenyl)propanoate + O2 = (2Z,4E)-2-hydroxy-6-oxonona-2,4-dienedioate + H(+)</text>
        <dbReference type="Rhea" id="RHEA:23840"/>
        <dbReference type="ChEBI" id="CHEBI:15378"/>
        <dbReference type="ChEBI" id="CHEBI:15379"/>
        <dbReference type="ChEBI" id="CHEBI:46951"/>
        <dbReference type="ChEBI" id="CHEBI:66887"/>
        <dbReference type="EC" id="1.13.11.16"/>
    </reaction>
</comment>
<dbReference type="SUPFAM" id="SSF53213">
    <property type="entry name" value="LigB-like"/>
    <property type="match status" value="1"/>
</dbReference>
<evidence type="ECO:0000256" key="1">
    <source>
        <dbReference type="ARBA" id="ARBA00001748"/>
    </source>
</evidence>
<evidence type="ECO:0000256" key="6">
    <source>
        <dbReference type="ARBA" id="ARBA00022797"/>
    </source>
</evidence>
<dbReference type="Proteomes" id="UP000255168">
    <property type="component" value="Plasmid II"/>
</dbReference>
<dbReference type="EMBL" id="OFTC01000037">
    <property type="protein sequence ID" value="SOZ39205.1"/>
    <property type="molecule type" value="Genomic_DNA"/>
</dbReference>
<dbReference type="NCBIfam" id="NF009910">
    <property type="entry name" value="PRK13370.1-4"/>
    <property type="match status" value="1"/>
</dbReference>
<keyword evidence="15" id="KW-1185">Reference proteome</keyword>
<reference evidence="14 15" key="1">
    <citation type="submission" date="2018-01" db="EMBL/GenBank/DDBJ databases">
        <authorList>
            <person name="Clerissi C."/>
        </authorList>
    </citation>
    <scope>NUCLEOTIDE SEQUENCE [LARGE SCALE GENOMIC DNA]</scope>
    <source>
        <strain evidence="12">Cupriavidus taiwanensis STM 6082</strain>
        <strain evidence="13">Cupriavidus taiwanensis STM 6160</strain>
        <plasmid evidence="13">II</plasmid>
        <plasmid evidence="14">ii</plasmid>
    </source>
</reference>
<comment type="subunit">
    <text evidence="5 10">Homotetramer.</text>
</comment>
<dbReference type="HAMAP" id="MF_01653">
    <property type="entry name" value="MhpB"/>
    <property type="match status" value="1"/>
</dbReference>
<comment type="catalytic activity">
    <reaction evidence="1 10">
        <text>(2E)-3-(2,3-dihydroxyphenyl)prop-2-enoate + O2 = (2Z,4E,7E)-2-hydroxy-6-oxonona-2,4,7-trienedioate + H(+)</text>
        <dbReference type="Rhea" id="RHEA:25054"/>
        <dbReference type="ChEBI" id="CHEBI:15378"/>
        <dbReference type="ChEBI" id="CHEBI:15379"/>
        <dbReference type="ChEBI" id="CHEBI:58642"/>
        <dbReference type="ChEBI" id="CHEBI:66888"/>
        <dbReference type="EC" id="1.13.11.16"/>
    </reaction>
</comment>
<keyword evidence="6 10" id="KW-0058">Aromatic hydrocarbons catabolism</keyword>
<dbReference type="GO" id="GO:0047070">
    <property type="term" value="F:3-carboxyethylcatechol 2,3-dioxygenase activity"/>
    <property type="evidence" value="ECO:0007669"/>
    <property type="project" value="UniProtKB-UniRule"/>
</dbReference>
<dbReference type="GO" id="GO:0019380">
    <property type="term" value="P:3-phenylpropionate catabolic process"/>
    <property type="evidence" value="ECO:0007669"/>
    <property type="project" value="UniProtKB-UniRule"/>
</dbReference>
<dbReference type="RefSeq" id="WP_018004002.1">
    <property type="nucleotide sequence ID" value="NZ_AQUR01000068.1"/>
</dbReference>
<dbReference type="Proteomes" id="UP000256710">
    <property type="component" value="Unassembled WGS sequence"/>
</dbReference>
<keyword evidence="9 10" id="KW-0408">Iron</keyword>
<proteinExistence type="inferred from homology"/>
<evidence type="ECO:0000313" key="12">
    <source>
        <dbReference type="EMBL" id="SOZ39205.1"/>
    </source>
</evidence>
<dbReference type="UniPathway" id="UPA00714"/>
<evidence type="ECO:0000313" key="15">
    <source>
        <dbReference type="Proteomes" id="UP000256710"/>
    </source>
</evidence>
<evidence type="ECO:0000313" key="13">
    <source>
        <dbReference type="EMBL" id="SPD59123.1"/>
    </source>
</evidence>
<protein>
    <recommendedName>
        <fullName evidence="10">2,3-dihydroxyphenylpropionate/2,3-dihydroxicinnamic acid 1,2-dioxygenase</fullName>
        <ecNumber evidence="10">1.13.11.16</ecNumber>
    </recommendedName>
    <alternativeName>
        <fullName evidence="10">3-carboxyethylcatechol 2,3-dioxygenase</fullName>
    </alternativeName>
</protein>
<organism evidence="13 14">
    <name type="scientific">Cupriavidus neocaledonicus</name>
    <dbReference type="NCBI Taxonomy" id="1040979"/>
    <lineage>
        <taxon>Bacteria</taxon>
        <taxon>Pseudomonadati</taxon>
        <taxon>Pseudomonadota</taxon>
        <taxon>Betaproteobacteria</taxon>
        <taxon>Burkholderiales</taxon>
        <taxon>Burkholderiaceae</taxon>
        <taxon>Cupriavidus</taxon>
    </lineage>
</organism>
<evidence type="ECO:0000256" key="2">
    <source>
        <dbReference type="ARBA" id="ARBA00001843"/>
    </source>
</evidence>
<evidence type="ECO:0000256" key="3">
    <source>
        <dbReference type="ARBA" id="ARBA00005207"/>
    </source>
</evidence>
<dbReference type="GO" id="GO:0008198">
    <property type="term" value="F:ferrous iron binding"/>
    <property type="evidence" value="ECO:0007669"/>
    <property type="project" value="InterPro"/>
</dbReference>
<feature type="active site" description="Proton donor" evidence="10">
    <location>
        <position position="115"/>
    </location>
</feature>
<comment type="function">
    <text evidence="10">Catalyzes the non-heme iron(II)-dependent oxidative cleavage of 2,3-dihydroxyphenylpropionic acid and 2,3-dihydroxicinnamic acid into 2-hydroxy-6-ketononadienedioate and 2-hydroxy-6-ketononatrienedioate, respectively.</text>
</comment>
<keyword evidence="13" id="KW-0614">Plasmid</keyword>
<evidence type="ECO:0000259" key="11">
    <source>
        <dbReference type="Pfam" id="PF02900"/>
    </source>
</evidence>
<evidence type="ECO:0000256" key="8">
    <source>
        <dbReference type="ARBA" id="ARBA00023002"/>
    </source>
</evidence>
<geneLocation type="plasmid" evidence="14">
    <name>ii</name>
</geneLocation>
<evidence type="ECO:0000256" key="10">
    <source>
        <dbReference type="HAMAP-Rule" id="MF_01653"/>
    </source>
</evidence>
<evidence type="ECO:0000256" key="7">
    <source>
        <dbReference type="ARBA" id="ARBA00022964"/>
    </source>
</evidence>
<name>A0A375HP29_9BURK</name>
<feature type="active site" description="Proton acceptor" evidence="10">
    <location>
        <position position="179"/>
    </location>
</feature>